<organism evidence="2 3">
    <name type="scientific">Trichobilharzia regenti</name>
    <name type="common">Nasal bird schistosome</name>
    <dbReference type="NCBI Taxonomy" id="157069"/>
    <lineage>
        <taxon>Eukaryota</taxon>
        <taxon>Metazoa</taxon>
        <taxon>Spiralia</taxon>
        <taxon>Lophotrochozoa</taxon>
        <taxon>Platyhelminthes</taxon>
        <taxon>Trematoda</taxon>
        <taxon>Digenea</taxon>
        <taxon>Strigeidida</taxon>
        <taxon>Schistosomatoidea</taxon>
        <taxon>Schistosomatidae</taxon>
        <taxon>Trichobilharzia</taxon>
    </lineage>
</organism>
<feature type="compositionally biased region" description="Basic and acidic residues" evidence="1">
    <location>
        <begin position="60"/>
        <end position="73"/>
    </location>
</feature>
<feature type="compositionally biased region" description="Acidic residues" evidence="1">
    <location>
        <begin position="763"/>
        <end position="772"/>
    </location>
</feature>
<keyword evidence="2" id="KW-1185">Reference proteome</keyword>
<feature type="compositionally biased region" description="Basic and acidic residues" evidence="1">
    <location>
        <begin position="794"/>
        <end position="818"/>
    </location>
</feature>
<feature type="compositionally biased region" description="Acidic residues" evidence="1">
    <location>
        <begin position="1362"/>
        <end position="1371"/>
    </location>
</feature>
<feature type="region of interest" description="Disordered" evidence="1">
    <location>
        <begin position="390"/>
        <end position="1551"/>
    </location>
</feature>
<feature type="compositionally biased region" description="Basic and acidic residues" evidence="1">
    <location>
        <begin position="1219"/>
        <end position="1229"/>
    </location>
</feature>
<feature type="compositionally biased region" description="Basic and acidic residues" evidence="1">
    <location>
        <begin position="114"/>
        <end position="124"/>
    </location>
</feature>
<feature type="compositionally biased region" description="Acidic residues" evidence="1">
    <location>
        <begin position="257"/>
        <end position="266"/>
    </location>
</feature>
<evidence type="ECO:0000313" key="2">
    <source>
        <dbReference type="Proteomes" id="UP000050795"/>
    </source>
</evidence>
<reference evidence="2" key="1">
    <citation type="submission" date="2022-06" db="EMBL/GenBank/DDBJ databases">
        <authorList>
            <person name="Berger JAMES D."/>
            <person name="Berger JAMES D."/>
        </authorList>
    </citation>
    <scope>NUCLEOTIDE SEQUENCE [LARGE SCALE GENOMIC DNA]</scope>
</reference>
<evidence type="ECO:0000256" key="1">
    <source>
        <dbReference type="SAM" id="MobiDB-lite"/>
    </source>
</evidence>
<accession>A0AA85JSP0</accession>
<feature type="compositionally biased region" description="Basic and acidic residues" evidence="1">
    <location>
        <begin position="825"/>
        <end position="835"/>
    </location>
</feature>
<feature type="compositionally biased region" description="Basic and acidic residues" evidence="1">
    <location>
        <begin position="147"/>
        <end position="164"/>
    </location>
</feature>
<feature type="compositionally biased region" description="Basic and acidic residues" evidence="1">
    <location>
        <begin position="1063"/>
        <end position="1080"/>
    </location>
</feature>
<feature type="compositionally biased region" description="Basic and acidic residues" evidence="1">
    <location>
        <begin position="1188"/>
        <end position="1212"/>
    </location>
</feature>
<proteinExistence type="predicted"/>
<feature type="compositionally biased region" description="Basic and acidic residues" evidence="1">
    <location>
        <begin position="999"/>
        <end position="1023"/>
    </location>
</feature>
<feature type="compositionally biased region" description="Basic and acidic residues" evidence="1">
    <location>
        <begin position="653"/>
        <end position="670"/>
    </location>
</feature>
<feature type="region of interest" description="Disordered" evidence="1">
    <location>
        <begin position="1"/>
        <end position="359"/>
    </location>
</feature>
<feature type="compositionally biased region" description="Acidic residues" evidence="1">
    <location>
        <begin position="968"/>
        <end position="977"/>
    </location>
</feature>
<dbReference type="Proteomes" id="UP000050795">
    <property type="component" value="Unassembled WGS sequence"/>
</dbReference>
<feature type="compositionally biased region" description="Basic and acidic residues" evidence="1">
    <location>
        <begin position="1424"/>
        <end position="1434"/>
    </location>
</feature>
<feature type="compositionally biased region" description="Basic and acidic residues" evidence="1">
    <location>
        <begin position="288"/>
        <end position="300"/>
    </location>
</feature>
<feature type="compositionally biased region" description="Basic and acidic residues" evidence="1">
    <location>
        <begin position="1393"/>
        <end position="1417"/>
    </location>
</feature>
<feature type="compositionally biased region" description="Basic and acidic residues" evidence="1">
    <location>
        <begin position="589"/>
        <end position="613"/>
    </location>
</feature>
<feature type="compositionally biased region" description="Basic and acidic residues" evidence="1">
    <location>
        <begin position="400"/>
        <end position="424"/>
    </location>
</feature>
<feature type="compositionally biased region" description="Basic and acidic residues" evidence="1">
    <location>
        <begin position="1030"/>
        <end position="1040"/>
    </location>
</feature>
<feature type="compositionally biased region" description="Basic and acidic residues" evidence="1">
    <location>
        <begin position="1457"/>
        <end position="1474"/>
    </location>
</feature>
<feature type="compositionally biased region" description="Basic and acidic residues" evidence="1">
    <location>
        <begin position="82"/>
        <end position="107"/>
    </location>
</feature>
<feature type="compositionally biased region" description="Basic and acidic residues" evidence="1">
    <location>
        <begin position="1252"/>
        <end position="1269"/>
    </location>
</feature>
<feature type="compositionally biased region" description="Basic and acidic residues" evidence="1">
    <location>
        <begin position="431"/>
        <end position="441"/>
    </location>
</feature>
<name>A0AA85JSP0_TRIRE</name>
<reference evidence="3" key="2">
    <citation type="submission" date="2023-11" db="UniProtKB">
        <authorList>
            <consortium name="WormBaseParasite"/>
        </authorList>
    </citation>
    <scope>IDENTIFICATION</scope>
</reference>
<dbReference type="WBParaSite" id="TREG1_39100.1">
    <property type="protein sequence ID" value="TREG1_39100.1"/>
    <property type="gene ID" value="TREG1_39100"/>
</dbReference>
<feature type="compositionally biased region" description="Basic and acidic residues" evidence="1">
    <location>
        <begin position="858"/>
        <end position="875"/>
    </location>
</feature>
<evidence type="ECO:0000313" key="3">
    <source>
        <dbReference type="WBParaSite" id="TREG1_39100.1"/>
    </source>
</evidence>
<protein>
    <submittedName>
        <fullName evidence="3">Uncharacterized protein</fullName>
    </submittedName>
</protein>
<feature type="compositionally biased region" description="Basic and acidic residues" evidence="1">
    <location>
        <begin position="464"/>
        <end position="481"/>
    </location>
</feature>
<feature type="compositionally biased region" description="Basic and acidic residues" evidence="1">
    <location>
        <begin position="620"/>
        <end position="630"/>
    </location>
</feature>
<feature type="compositionally biased region" description="Basic and acidic residues" evidence="1">
    <location>
        <begin position="38"/>
        <end position="53"/>
    </location>
</feature>
<sequence>MTNQKTTVKKPTENTGMLESAKKETSQYARKYTIIINWREKYKDDSKRHTAGRERRKGKHDREDNHEKKKNSTERNTQNKESQQEKQTETNKKYEEKKDDEKTRKEGEEVDETQETRNETHTEEEAVTIHQSELEGDDRSTSPFESTGHRDTRHNQTVELKDTSPEIDPLEPFTIPPLTVNVLRPESVPDENQPVDTGDRTDEPTDQSVNEEDKAEAEASVSQPPDHHQRTPDGENTDENVEGVTEHQIVDILTELTDSELSEGGESDTQVVHTVNIIGDGDDGSVSETEKAVAIDKEICSDENQPVDTGDRTDEPTDQSVNEEDKAEAEASVSQPPDHHQRTPDGGNTDENVEGVTEHQIVDTLTELTDSELSEGGESDTQVVHTVNIIGDGDDGSVSETEKAVAIDKEYVEEKDDEKTRKEGEEVDETQETRNETHTEEEAVTIHQSELEGDDRSTSPFESTGHRDTRHNQTVELKDTSPEIDPLEPFTIPRLTVNVLRPESVPDENQPVDTGDRTDEPTDQSVNEEDKAEAEASVSQPPDHHQRTPDGGTQMRMWRDELSEGGESDTQVVHTVNIIGDGDDGSVSETEKAVAIDKEYVEEKDDEKTRKEGEEVDETQETRNETHTEEEAVTIHQSELEGDDRSTSPFESTGHRDTRHNQTVELKDTSPEIDPLEPFTIPRLTVNVLRPESVPDENQPVDTGDRTDEPTDQSVNEEDKAEAEASVSQPPDHHQRTPDGENTDENVEGVTEHQIVDTLTELTDSELSEGGESDTQVVHTVNIIGDGDDGSVSETEKAVAIDKEYVEEKDDEKTRKEGEEVDETQETRNETHTEEEAVTIHQSELEGDDRSTSPFESTGHRDTRHNQTVELKDTSPEIDSLEPFTIPRLTVNVLRPESVPDENQPVDTGDRTDEPTDQSVNEEDKAEAEASVSQPPDHHQRTPDGENTDENVEGVTEHQIVDTLTELTDSELSEGGESDTQVVHTVNIIGDGDDGSVSETEKAVAIDKEYVEEKDDEKTRKEGEEVDETQETRNETHTEEEAVTIHQSELEGDDRSTSPFESTGHRDTRHNQTVELKDTSPEIDSLEPFTIPRLTVNVLRPESVPDENQPVDTGDRTDEPTDQSVNEEDKAEAEASVSQPPDHHQRTPDGGTQMRMWRDELSEGGESDTQVVHTVNIIGDGDDGSVSETEKAVAIDKEYVEEKDDEKTRKEGEEVDETQETRNETHTEEEAVTIHQSELEGDDRSTSPFESTGHRDTRHNQTVELKDTSPEIDPLEPFTIPRLTVNVLRPESVPDENQPVDTGDRTDEPTDQSVNEEDKAEAEASVSQPPDHHQRTPDGENTDENVEGVTEHQIVDTLTELTDSELSEGGESDTQVVHTVNIIGDGDDGSVSETEKAVAIDKEYVEEKDDEKTRKEGEEVDETQETRNETHTEEEAVTIHQSELEGDDRSTSPFESMGHRDTRHNQTVELKDTSPEIDSLEPFTIPPLTVNVLRPESVPDENQPVDTGDRTDEPTDQSVNEEDKAEAEASVSQPPDHHQRTPDGENTDENVEGVTEHQIVDILTELTDSELSEGGYYFDFHFKSPYHSFSNTYNSFSKVYSAFSQLMFTRIHNKFCIFVSLPASNTGLCNDCFKLPVSLTSKTVFSSLHSMISACNLNYSVFISMSSLDFLDISYSTLGSQRRFTSKSRKSRHIFHNAFK</sequence>